<dbReference type="Gene3D" id="3.40.50.2020">
    <property type="match status" value="1"/>
</dbReference>
<feature type="non-terminal residue" evidence="2">
    <location>
        <position position="166"/>
    </location>
</feature>
<evidence type="ECO:0000259" key="1">
    <source>
        <dbReference type="Pfam" id="PF00156"/>
    </source>
</evidence>
<feature type="domain" description="Phosphoribosyltransferase" evidence="1">
    <location>
        <begin position="40"/>
        <end position="141"/>
    </location>
</feature>
<protein>
    <recommendedName>
        <fullName evidence="1">Phosphoribosyltransferase domain-containing protein</fullName>
    </recommendedName>
</protein>
<evidence type="ECO:0000313" key="2">
    <source>
        <dbReference type="EMBL" id="SVB80755.1"/>
    </source>
</evidence>
<proteinExistence type="predicted"/>
<dbReference type="EMBL" id="UINC01058465">
    <property type="protein sequence ID" value="SVB80755.1"/>
    <property type="molecule type" value="Genomic_DNA"/>
</dbReference>
<dbReference type="InterPro" id="IPR029057">
    <property type="entry name" value="PRTase-like"/>
</dbReference>
<dbReference type="Pfam" id="PF00156">
    <property type="entry name" value="Pribosyltran"/>
    <property type="match status" value="1"/>
</dbReference>
<dbReference type="CDD" id="cd06223">
    <property type="entry name" value="PRTases_typeI"/>
    <property type="match status" value="1"/>
</dbReference>
<dbReference type="SUPFAM" id="SSF53271">
    <property type="entry name" value="PRTase-like"/>
    <property type="match status" value="1"/>
</dbReference>
<gene>
    <name evidence="2" type="ORF">METZ01_LOCUS233609</name>
</gene>
<name>A0A382H0U0_9ZZZZ</name>
<reference evidence="2" key="1">
    <citation type="submission" date="2018-05" db="EMBL/GenBank/DDBJ databases">
        <authorList>
            <person name="Lanie J.A."/>
            <person name="Ng W.-L."/>
            <person name="Kazmierczak K.M."/>
            <person name="Andrzejewski T.M."/>
            <person name="Davidsen T.M."/>
            <person name="Wayne K.J."/>
            <person name="Tettelin H."/>
            <person name="Glass J.I."/>
            <person name="Rusch D."/>
            <person name="Podicherti R."/>
            <person name="Tsui H.-C.T."/>
            <person name="Winkler M.E."/>
        </authorList>
    </citation>
    <scope>NUCLEOTIDE SEQUENCE</scope>
</reference>
<dbReference type="InterPro" id="IPR000836">
    <property type="entry name" value="PRTase_dom"/>
</dbReference>
<accession>A0A382H0U0</accession>
<organism evidence="2">
    <name type="scientific">marine metagenome</name>
    <dbReference type="NCBI Taxonomy" id="408172"/>
    <lineage>
        <taxon>unclassified sequences</taxon>
        <taxon>metagenomes</taxon>
        <taxon>ecological metagenomes</taxon>
    </lineage>
</organism>
<dbReference type="AlphaFoldDB" id="A0A382H0U0"/>
<sequence length="166" mass="19160">MFSRIIKEGKFVLSSGVKSNYNYDYSLLSDTMNEAYCSLLRQKLETWQTKHGKFDVIVGCETEGIRIGYALSKLINLPFYIMPKKSTDFAEVAIPPYPADTHWLIVDDIVTTGSTFMRAVNFLDIEEKPESITYACMIKRKLENMDYSAVQGDPDKEQFHVRDERF</sequence>